<dbReference type="AlphaFoldDB" id="A0A482W903"/>
<keyword evidence="3" id="KW-1185">Reference proteome</keyword>
<evidence type="ECO:0000256" key="1">
    <source>
        <dbReference type="SAM" id="MobiDB-lite"/>
    </source>
</evidence>
<dbReference type="InterPro" id="IPR036770">
    <property type="entry name" value="Ankyrin_rpt-contain_sf"/>
</dbReference>
<gene>
    <name evidence="2" type="ORF">BDFB_014295</name>
</gene>
<feature type="region of interest" description="Disordered" evidence="1">
    <location>
        <begin position="1"/>
        <end position="28"/>
    </location>
</feature>
<sequence length="262" mass="29683">MSSSGDSDHDFNDWSSAAPQGEGPHQIRKKSRIIAAVEQNDVETLKSLLTSPKWYKVRDITGYDILQIAILKRRGADVNAQNDSGETPLVKMLHQLCLNSAILLEGVSLLIYYGADVSKRNVHGHNAFEVALRIFPSENIVTIQENLLYLTIDEYSHYTLPFDIVLSIINAKSPLYCKIIDSIANIKFFPDEVHLDVNWYGEFLVAIDTEYLQVLMEKFGHVLKGPRRRLSHAVLVKNFQFLIETDLFFETLDVLSDVPLCS</sequence>
<accession>A0A482W903</accession>
<dbReference type="OrthoDB" id="10593450at2759"/>
<reference evidence="2 3" key="1">
    <citation type="submission" date="2017-03" db="EMBL/GenBank/DDBJ databases">
        <title>Genome of the blue death feigning beetle - Asbolus verrucosus.</title>
        <authorList>
            <person name="Rider S.D."/>
        </authorList>
    </citation>
    <scope>NUCLEOTIDE SEQUENCE [LARGE SCALE GENOMIC DNA]</scope>
    <source>
        <strain evidence="2">Butters</strain>
        <tissue evidence="2">Head and leg muscle</tissue>
    </source>
</reference>
<evidence type="ECO:0000313" key="2">
    <source>
        <dbReference type="EMBL" id="RZC41632.1"/>
    </source>
</evidence>
<proteinExistence type="predicted"/>
<feature type="non-terminal residue" evidence="2">
    <location>
        <position position="262"/>
    </location>
</feature>
<dbReference type="EMBL" id="QDEB01015531">
    <property type="protein sequence ID" value="RZC41632.1"/>
    <property type="molecule type" value="Genomic_DNA"/>
</dbReference>
<evidence type="ECO:0000313" key="3">
    <source>
        <dbReference type="Proteomes" id="UP000292052"/>
    </source>
</evidence>
<protein>
    <submittedName>
        <fullName evidence="2">Ank 2 domain containing protein</fullName>
    </submittedName>
</protein>
<organism evidence="2 3">
    <name type="scientific">Asbolus verrucosus</name>
    <name type="common">Desert ironclad beetle</name>
    <dbReference type="NCBI Taxonomy" id="1661398"/>
    <lineage>
        <taxon>Eukaryota</taxon>
        <taxon>Metazoa</taxon>
        <taxon>Ecdysozoa</taxon>
        <taxon>Arthropoda</taxon>
        <taxon>Hexapoda</taxon>
        <taxon>Insecta</taxon>
        <taxon>Pterygota</taxon>
        <taxon>Neoptera</taxon>
        <taxon>Endopterygota</taxon>
        <taxon>Coleoptera</taxon>
        <taxon>Polyphaga</taxon>
        <taxon>Cucujiformia</taxon>
        <taxon>Tenebrionidae</taxon>
        <taxon>Pimeliinae</taxon>
        <taxon>Asbolus</taxon>
    </lineage>
</organism>
<dbReference type="Proteomes" id="UP000292052">
    <property type="component" value="Unassembled WGS sequence"/>
</dbReference>
<dbReference type="SUPFAM" id="SSF48403">
    <property type="entry name" value="Ankyrin repeat"/>
    <property type="match status" value="1"/>
</dbReference>
<feature type="compositionally biased region" description="Basic and acidic residues" evidence="1">
    <location>
        <begin position="1"/>
        <end position="12"/>
    </location>
</feature>
<comment type="caution">
    <text evidence="2">The sequence shown here is derived from an EMBL/GenBank/DDBJ whole genome shotgun (WGS) entry which is preliminary data.</text>
</comment>
<name>A0A482W903_ASBVE</name>
<dbReference type="Gene3D" id="1.25.40.20">
    <property type="entry name" value="Ankyrin repeat-containing domain"/>
    <property type="match status" value="1"/>
</dbReference>